<dbReference type="Proteomes" id="UP001221757">
    <property type="component" value="Unassembled WGS sequence"/>
</dbReference>
<organism evidence="1 2">
    <name type="scientific">Mycena rosella</name>
    <name type="common">Pink bonnet</name>
    <name type="synonym">Agaricus rosellus</name>
    <dbReference type="NCBI Taxonomy" id="1033263"/>
    <lineage>
        <taxon>Eukaryota</taxon>
        <taxon>Fungi</taxon>
        <taxon>Dikarya</taxon>
        <taxon>Basidiomycota</taxon>
        <taxon>Agaricomycotina</taxon>
        <taxon>Agaricomycetes</taxon>
        <taxon>Agaricomycetidae</taxon>
        <taxon>Agaricales</taxon>
        <taxon>Marasmiineae</taxon>
        <taxon>Mycenaceae</taxon>
        <taxon>Mycena</taxon>
    </lineage>
</organism>
<sequence>MDGRRLLPSRGPVCASLNTLDPPSTARGRLAIIYSVMKSGPRTSSVDAAPVMIYTIVRRSARSQTGGRDIGTRAKNSKLSVDLFVRCPLYGFLPPRGVNSKARERRTTRDRWFLRALLHHDYLDLRKDVLTAQTCFLVTHPHVNFYTTFDYSEGAVKMAVTDVPTDGIGADYHGPEWVARWEDQVQRAFRSEGRVEVHTMAILVGITSHSLIAPLRANSLAMYDGITDLAETVAHQMKSDPGGDASVLSEGVNELMQLWVAPIH</sequence>
<protein>
    <submittedName>
        <fullName evidence="1">Uncharacterized protein</fullName>
    </submittedName>
</protein>
<dbReference type="AlphaFoldDB" id="A0AAD7CUS2"/>
<name>A0AAD7CUS2_MYCRO</name>
<reference evidence="1" key="1">
    <citation type="submission" date="2023-03" db="EMBL/GenBank/DDBJ databases">
        <title>Massive genome expansion in bonnet fungi (Mycena s.s.) driven by repeated elements and novel gene families across ecological guilds.</title>
        <authorList>
            <consortium name="Lawrence Berkeley National Laboratory"/>
            <person name="Harder C.B."/>
            <person name="Miyauchi S."/>
            <person name="Viragh M."/>
            <person name="Kuo A."/>
            <person name="Thoen E."/>
            <person name="Andreopoulos B."/>
            <person name="Lu D."/>
            <person name="Skrede I."/>
            <person name="Drula E."/>
            <person name="Henrissat B."/>
            <person name="Morin E."/>
            <person name="Kohler A."/>
            <person name="Barry K."/>
            <person name="LaButti K."/>
            <person name="Morin E."/>
            <person name="Salamov A."/>
            <person name="Lipzen A."/>
            <person name="Mereny Z."/>
            <person name="Hegedus B."/>
            <person name="Baldrian P."/>
            <person name="Stursova M."/>
            <person name="Weitz H."/>
            <person name="Taylor A."/>
            <person name="Grigoriev I.V."/>
            <person name="Nagy L.G."/>
            <person name="Martin F."/>
            <person name="Kauserud H."/>
        </authorList>
    </citation>
    <scope>NUCLEOTIDE SEQUENCE</scope>
    <source>
        <strain evidence="1">CBHHK067</strain>
    </source>
</reference>
<keyword evidence="2" id="KW-1185">Reference proteome</keyword>
<comment type="caution">
    <text evidence="1">The sequence shown here is derived from an EMBL/GenBank/DDBJ whole genome shotgun (WGS) entry which is preliminary data.</text>
</comment>
<proteinExistence type="predicted"/>
<gene>
    <name evidence="1" type="ORF">B0H17DRAFT_309869</name>
</gene>
<dbReference type="EMBL" id="JARKIE010000234">
    <property type="protein sequence ID" value="KAJ7663450.1"/>
    <property type="molecule type" value="Genomic_DNA"/>
</dbReference>
<evidence type="ECO:0000313" key="1">
    <source>
        <dbReference type="EMBL" id="KAJ7663450.1"/>
    </source>
</evidence>
<evidence type="ECO:0000313" key="2">
    <source>
        <dbReference type="Proteomes" id="UP001221757"/>
    </source>
</evidence>
<accession>A0AAD7CUS2</accession>